<gene>
    <name evidence="1" type="ORF">OSB04_002396</name>
</gene>
<keyword evidence="2" id="KW-1185">Reference proteome</keyword>
<evidence type="ECO:0000313" key="1">
    <source>
        <dbReference type="EMBL" id="KAJ9566430.1"/>
    </source>
</evidence>
<reference evidence="1" key="1">
    <citation type="submission" date="2023-03" db="EMBL/GenBank/DDBJ databases">
        <title>Chromosome-scale reference genome and RAD-based genetic map of yellow starthistle (Centaurea solstitialis) reveal putative structural variation and QTLs associated with invader traits.</title>
        <authorList>
            <person name="Reatini B."/>
            <person name="Cang F.A."/>
            <person name="Jiang Q."/>
            <person name="Mckibben M.T.W."/>
            <person name="Barker M.S."/>
            <person name="Rieseberg L.H."/>
            <person name="Dlugosch K.M."/>
        </authorList>
    </citation>
    <scope>NUCLEOTIDE SEQUENCE</scope>
    <source>
        <strain evidence="1">CAN-66</strain>
        <tissue evidence="1">Leaf</tissue>
    </source>
</reference>
<dbReference type="Proteomes" id="UP001172457">
    <property type="component" value="Chromosome 1"/>
</dbReference>
<name>A0AA38TSX8_9ASTR</name>
<dbReference type="PANTHER" id="PTHR35317:SF27">
    <property type="entry name" value="RETROVIRUS-RELATED POL POLYPROTEIN FROM TRANSPOSON TNT 1-94"/>
    <property type="match status" value="1"/>
</dbReference>
<evidence type="ECO:0000313" key="2">
    <source>
        <dbReference type="Proteomes" id="UP001172457"/>
    </source>
</evidence>
<dbReference type="EMBL" id="JARYMX010000001">
    <property type="protein sequence ID" value="KAJ9566430.1"/>
    <property type="molecule type" value="Genomic_DNA"/>
</dbReference>
<dbReference type="Pfam" id="PF14223">
    <property type="entry name" value="Retrotran_gag_2"/>
    <property type="match status" value="1"/>
</dbReference>
<proteinExistence type="predicted"/>
<dbReference type="AlphaFoldDB" id="A0AA38TSX8"/>
<comment type="caution">
    <text evidence="1">The sequence shown here is derived from an EMBL/GenBank/DDBJ whole genome shotgun (WGS) entry which is preliminary data.</text>
</comment>
<dbReference type="PANTHER" id="PTHR35317">
    <property type="entry name" value="OS04G0629600 PROTEIN"/>
    <property type="match status" value="1"/>
</dbReference>
<organism evidence="1 2">
    <name type="scientific">Centaurea solstitialis</name>
    <name type="common">yellow star-thistle</name>
    <dbReference type="NCBI Taxonomy" id="347529"/>
    <lineage>
        <taxon>Eukaryota</taxon>
        <taxon>Viridiplantae</taxon>
        <taxon>Streptophyta</taxon>
        <taxon>Embryophyta</taxon>
        <taxon>Tracheophyta</taxon>
        <taxon>Spermatophyta</taxon>
        <taxon>Magnoliopsida</taxon>
        <taxon>eudicotyledons</taxon>
        <taxon>Gunneridae</taxon>
        <taxon>Pentapetalae</taxon>
        <taxon>asterids</taxon>
        <taxon>campanulids</taxon>
        <taxon>Asterales</taxon>
        <taxon>Asteraceae</taxon>
        <taxon>Carduoideae</taxon>
        <taxon>Cardueae</taxon>
        <taxon>Centaureinae</taxon>
        <taxon>Centaurea</taxon>
    </lineage>
</organism>
<protein>
    <submittedName>
        <fullName evidence="1">Uncharacterized protein</fullName>
    </submittedName>
</protein>
<sequence>MKVNKTQLQSLRREYELLFMNDGEKIHTYLARTRTIVNKMKVNGDSLASGTIVAKVLYSISSKFNYVVCSIEEPNNFDTFTVDELHGGLLIREQQINMSYWLALSQAIKEDEVDAIAVEVEDVEDSGSTKSQLNAISPTNYGTFKVDVQNGRKMQNNYVDHDDIEKTILMAQVEKKNVTKIQVRFLDSGCLNHTMKEGY</sequence>
<accession>A0AA38TSX8</accession>